<dbReference type="HOGENOM" id="CLU_118726_0_0_1"/>
<accession>M5C1V8</accession>
<protein>
    <submittedName>
        <fullName evidence="2">Uncharacterized protein</fullName>
    </submittedName>
</protein>
<sequence length="205" mass="22717">MPVYQSNAELSFNHCMHIDFYVQNGPEAMKDNLSGAANIIHVLLNTSQQQAQHPARQAQHLQAPNMGSHDFTQWHRQGFLTLPPVISAMLSAAELRAAVVNFVLLYPADSSTVPVSSPASAHALSDSEESLATPPAGETLLPSFQSSANSAPVQGLWQAPALATDDWQPFSYKGWSKEEIQRHRQAFDPDDRQEEEMLYSFSEWL</sequence>
<evidence type="ECO:0000313" key="3">
    <source>
        <dbReference type="Proteomes" id="UP000012065"/>
    </source>
</evidence>
<evidence type="ECO:0000313" key="2">
    <source>
        <dbReference type="EMBL" id="CCO33421.1"/>
    </source>
</evidence>
<organism evidence="2 3">
    <name type="scientific">Thanatephorus cucumeris (strain AG1-IB / isolate 7/3/14)</name>
    <name type="common">Lettuce bottom rot fungus</name>
    <name type="synonym">Rhizoctonia solani</name>
    <dbReference type="NCBI Taxonomy" id="1108050"/>
    <lineage>
        <taxon>Eukaryota</taxon>
        <taxon>Fungi</taxon>
        <taxon>Dikarya</taxon>
        <taxon>Basidiomycota</taxon>
        <taxon>Agaricomycotina</taxon>
        <taxon>Agaricomycetes</taxon>
        <taxon>Cantharellales</taxon>
        <taxon>Ceratobasidiaceae</taxon>
        <taxon>Rhizoctonia</taxon>
        <taxon>Rhizoctonia solani AG-1</taxon>
    </lineage>
</organism>
<dbReference type="EMBL" id="CAOJ01011457">
    <property type="protein sequence ID" value="CCO33421.1"/>
    <property type="molecule type" value="Genomic_DNA"/>
</dbReference>
<gene>
    <name evidence="2" type="ORF">BN14_07496</name>
</gene>
<proteinExistence type="predicted"/>
<name>M5C1V8_THACB</name>
<feature type="region of interest" description="Disordered" evidence="1">
    <location>
        <begin position="116"/>
        <end position="145"/>
    </location>
</feature>
<dbReference type="Proteomes" id="UP000012065">
    <property type="component" value="Unassembled WGS sequence"/>
</dbReference>
<comment type="caution">
    <text evidence="2">The sequence shown here is derived from an EMBL/GenBank/DDBJ whole genome shotgun (WGS) entry which is preliminary data.</text>
</comment>
<dbReference type="AlphaFoldDB" id="M5C1V8"/>
<evidence type="ECO:0000256" key="1">
    <source>
        <dbReference type="SAM" id="MobiDB-lite"/>
    </source>
</evidence>
<reference evidence="2 3" key="1">
    <citation type="journal article" date="2013" name="J. Biotechnol.">
        <title>Establishment and interpretation of the genome sequence of the phytopathogenic fungus Rhizoctonia solani AG1-IB isolate 7/3/14.</title>
        <authorList>
            <person name="Wibberg D.W."/>
            <person name="Jelonek L.J."/>
            <person name="Rupp O.R."/>
            <person name="Hennig M.H."/>
            <person name="Eikmeyer F.E."/>
            <person name="Goesmann A.G."/>
            <person name="Hartmann A.H."/>
            <person name="Borriss R.B."/>
            <person name="Grosch R.G."/>
            <person name="Puehler A.P."/>
            <person name="Schlueter A.S."/>
        </authorList>
    </citation>
    <scope>NUCLEOTIDE SEQUENCE [LARGE SCALE GENOMIC DNA]</scope>
    <source>
        <strain evidence="3">AG1-IB / isolate 7/3/14</strain>
    </source>
</reference>